<evidence type="ECO:0000313" key="2">
    <source>
        <dbReference type="EMBL" id="POM81724.1"/>
    </source>
</evidence>
<dbReference type="AlphaFoldDB" id="A0A2P4YV95"/>
<feature type="non-terminal residue" evidence="2">
    <location>
        <position position="165"/>
    </location>
</feature>
<dbReference type="OrthoDB" id="163290at2759"/>
<name>A0A2P4YV95_9STRA</name>
<feature type="region of interest" description="Disordered" evidence="1">
    <location>
        <begin position="1"/>
        <end position="92"/>
    </location>
</feature>
<keyword evidence="3" id="KW-1185">Reference proteome</keyword>
<organism evidence="2 3">
    <name type="scientific">Phytophthora palmivora</name>
    <dbReference type="NCBI Taxonomy" id="4796"/>
    <lineage>
        <taxon>Eukaryota</taxon>
        <taxon>Sar</taxon>
        <taxon>Stramenopiles</taxon>
        <taxon>Oomycota</taxon>
        <taxon>Peronosporomycetes</taxon>
        <taxon>Peronosporales</taxon>
        <taxon>Peronosporaceae</taxon>
        <taxon>Phytophthora</taxon>
    </lineage>
</organism>
<evidence type="ECO:0000256" key="1">
    <source>
        <dbReference type="SAM" id="MobiDB-lite"/>
    </source>
</evidence>
<protein>
    <submittedName>
        <fullName evidence="2">Uncharacterized protein</fullName>
    </submittedName>
</protein>
<sequence>MEAATPSEVASRPSKTPAGPEDAPEIVGEPVTLEELVAPTAASKTKDDAVVVTEENNNVKEEENNEKEEDIKPIEETTDDANESGDWNDPSETDVAMVDLAFDDDEDEFHEAMEDGVDLLDDDAVKPAVPPTMSFSVNEMEVITNRGGRTGSLSKFLDDADTFRR</sequence>
<proteinExistence type="predicted"/>
<evidence type="ECO:0000313" key="3">
    <source>
        <dbReference type="Proteomes" id="UP000237271"/>
    </source>
</evidence>
<dbReference type="EMBL" id="NCKW01000027">
    <property type="protein sequence ID" value="POM81724.1"/>
    <property type="molecule type" value="Genomic_DNA"/>
</dbReference>
<comment type="caution">
    <text evidence="2">The sequence shown here is derived from an EMBL/GenBank/DDBJ whole genome shotgun (WGS) entry which is preliminary data.</text>
</comment>
<reference evidence="2 3" key="1">
    <citation type="journal article" date="2017" name="Genome Biol. Evol.">
        <title>Phytophthora megakarya and P. palmivora, closely related causal agents of cacao black pod rot, underwent increases in genome sizes and gene numbers by different mechanisms.</title>
        <authorList>
            <person name="Ali S.S."/>
            <person name="Shao J."/>
            <person name="Lary D.J."/>
            <person name="Kronmiller B."/>
            <person name="Shen D."/>
            <person name="Strem M.D."/>
            <person name="Amoako-Attah I."/>
            <person name="Akrofi A.Y."/>
            <person name="Begoude B.A."/>
            <person name="Ten Hoopen G.M."/>
            <person name="Coulibaly K."/>
            <person name="Kebe B.I."/>
            <person name="Melnick R.L."/>
            <person name="Guiltinan M.J."/>
            <person name="Tyler B.M."/>
            <person name="Meinhardt L.W."/>
            <person name="Bailey B.A."/>
        </authorList>
    </citation>
    <scope>NUCLEOTIDE SEQUENCE [LARGE SCALE GENOMIC DNA]</scope>
    <source>
        <strain evidence="3">sbr112.9</strain>
    </source>
</reference>
<accession>A0A2P4YV95</accession>
<gene>
    <name evidence="2" type="ORF">PHPALM_280</name>
</gene>
<dbReference type="Proteomes" id="UP000237271">
    <property type="component" value="Unassembled WGS sequence"/>
</dbReference>